<keyword evidence="2" id="KW-1185">Reference proteome</keyword>
<gene>
    <name evidence="1" type="ORF">EGC82_15990</name>
</gene>
<dbReference type="KEGG" id="slj:EGC82_15990"/>
<accession>A0A3G8LWY6</accession>
<sequence>MTNIFKFSTVVAAIFIAQGCTQGPDIGKIDDSSMRYLGSSKVDIYTLDSSAIEDWAEAKADFKRRMEEVTGTKDFSDAEAVVEAVDDLIDEMDLVDLVDDVKPFNLVEAKAKLKATYQAQLDNELAQLAASKAEKDAFLPTYNESLAAFEKGRSDIESFKSQRDALSDAFQLAKTEAIKSLADVGVDSAGNIGKRLNIDRFYNTYSYNFTEALKDKTCRELDRNSGNKPNSIYYSDARITDDKSELVCTKIAFPSSYGSDNTENQKLKEPQINAIKLALNKAQSYLRDANQLIKQSNSYYQDHPQIADLHNRYQRNDRRMLESIETKVKWAQDAVDRVIIPSDEKIATEVAFEHMRTLNLYSEFHYNNILLNQLDYVATVSADGRFKLDNSEKFNLLIARPERKINQKAAYKIIRLAEFDDKALVTIGLNDILTSKEFQTITL</sequence>
<dbReference type="EMBL" id="CP034015">
    <property type="protein sequence ID" value="AZG74121.1"/>
    <property type="molecule type" value="Genomic_DNA"/>
</dbReference>
<dbReference type="OrthoDB" id="10021190at2"/>
<reference evidence="2" key="1">
    <citation type="submission" date="2018-11" db="EMBL/GenBank/DDBJ databases">
        <title>Shewanella sp. M2.</title>
        <authorList>
            <person name="Hwang Y.J."/>
            <person name="Hwang C.Y."/>
        </authorList>
    </citation>
    <scope>NUCLEOTIDE SEQUENCE [LARGE SCALE GENOMIC DNA]</scope>
    <source>
        <strain evidence="2">LMG 19866</strain>
    </source>
</reference>
<protein>
    <recommendedName>
        <fullName evidence="3">Lipoprotein</fullName>
    </recommendedName>
</protein>
<evidence type="ECO:0000313" key="2">
    <source>
        <dbReference type="Proteomes" id="UP000278035"/>
    </source>
</evidence>
<organism evidence="1 2">
    <name type="scientific">Shewanella livingstonensis</name>
    <dbReference type="NCBI Taxonomy" id="150120"/>
    <lineage>
        <taxon>Bacteria</taxon>
        <taxon>Pseudomonadati</taxon>
        <taxon>Pseudomonadota</taxon>
        <taxon>Gammaproteobacteria</taxon>
        <taxon>Alteromonadales</taxon>
        <taxon>Shewanellaceae</taxon>
        <taxon>Shewanella</taxon>
    </lineage>
</organism>
<proteinExistence type="predicted"/>
<dbReference type="Proteomes" id="UP000278035">
    <property type="component" value="Chromosome"/>
</dbReference>
<name>A0A3G8LWY6_9GAMM</name>
<evidence type="ECO:0000313" key="1">
    <source>
        <dbReference type="EMBL" id="AZG74121.1"/>
    </source>
</evidence>
<evidence type="ECO:0008006" key="3">
    <source>
        <dbReference type="Google" id="ProtNLM"/>
    </source>
</evidence>
<dbReference type="AlphaFoldDB" id="A0A3G8LWY6"/>
<dbReference type="RefSeq" id="WP_124731646.1">
    <property type="nucleotide sequence ID" value="NZ_CBCSKC010000020.1"/>
</dbReference>
<dbReference type="PROSITE" id="PS51257">
    <property type="entry name" value="PROKAR_LIPOPROTEIN"/>
    <property type="match status" value="1"/>
</dbReference>